<name>A0AAV7KVT6_PLEWA</name>
<sequence>MNPPGMGYHRQSSDNIARSLAGAEKPPVVINAAVGAEVRFPVQIPDGFETGDITWLFEGRLLVQLIPPNKPVVKERSKEECL</sequence>
<protein>
    <submittedName>
        <fullName evidence="1">Uncharacterized protein</fullName>
    </submittedName>
</protein>
<keyword evidence="2" id="KW-1185">Reference proteome</keyword>
<dbReference type="AlphaFoldDB" id="A0AAV7KVT6"/>
<evidence type="ECO:0000313" key="2">
    <source>
        <dbReference type="Proteomes" id="UP001066276"/>
    </source>
</evidence>
<comment type="caution">
    <text evidence="1">The sequence shown here is derived from an EMBL/GenBank/DDBJ whole genome shotgun (WGS) entry which is preliminary data.</text>
</comment>
<accession>A0AAV7KVT6</accession>
<reference evidence="1" key="1">
    <citation type="journal article" date="2022" name="bioRxiv">
        <title>Sequencing and chromosome-scale assembly of the giantPleurodeles waltlgenome.</title>
        <authorList>
            <person name="Brown T."/>
            <person name="Elewa A."/>
            <person name="Iarovenko S."/>
            <person name="Subramanian E."/>
            <person name="Araus A.J."/>
            <person name="Petzold A."/>
            <person name="Susuki M."/>
            <person name="Suzuki K.-i.T."/>
            <person name="Hayashi T."/>
            <person name="Toyoda A."/>
            <person name="Oliveira C."/>
            <person name="Osipova E."/>
            <person name="Leigh N.D."/>
            <person name="Simon A."/>
            <person name="Yun M.H."/>
        </authorList>
    </citation>
    <scope>NUCLEOTIDE SEQUENCE</scope>
    <source>
        <strain evidence="1">20211129_DDA</strain>
        <tissue evidence="1">Liver</tissue>
    </source>
</reference>
<evidence type="ECO:0000313" key="1">
    <source>
        <dbReference type="EMBL" id="KAJ1083581.1"/>
    </source>
</evidence>
<dbReference type="Proteomes" id="UP001066276">
    <property type="component" value="Chromosome 12"/>
</dbReference>
<organism evidence="1 2">
    <name type="scientific">Pleurodeles waltl</name>
    <name type="common">Iberian ribbed newt</name>
    <dbReference type="NCBI Taxonomy" id="8319"/>
    <lineage>
        <taxon>Eukaryota</taxon>
        <taxon>Metazoa</taxon>
        <taxon>Chordata</taxon>
        <taxon>Craniata</taxon>
        <taxon>Vertebrata</taxon>
        <taxon>Euteleostomi</taxon>
        <taxon>Amphibia</taxon>
        <taxon>Batrachia</taxon>
        <taxon>Caudata</taxon>
        <taxon>Salamandroidea</taxon>
        <taxon>Salamandridae</taxon>
        <taxon>Pleurodelinae</taxon>
        <taxon>Pleurodeles</taxon>
    </lineage>
</organism>
<gene>
    <name evidence="1" type="ORF">NDU88_003739</name>
</gene>
<dbReference type="EMBL" id="JANPWB010000016">
    <property type="protein sequence ID" value="KAJ1083581.1"/>
    <property type="molecule type" value="Genomic_DNA"/>
</dbReference>
<proteinExistence type="predicted"/>